<organism evidence="7 8">
    <name type="scientific">Phytophthora infestans (strain T30-4)</name>
    <name type="common">Potato late blight agent</name>
    <dbReference type="NCBI Taxonomy" id="403677"/>
    <lineage>
        <taxon>Eukaryota</taxon>
        <taxon>Sar</taxon>
        <taxon>Stramenopiles</taxon>
        <taxon>Oomycota</taxon>
        <taxon>Peronosporomycetes</taxon>
        <taxon>Peronosporales</taxon>
        <taxon>Peronosporaceae</taxon>
        <taxon>Phytophthora</taxon>
    </lineage>
</organism>
<evidence type="ECO:0000313" key="7">
    <source>
        <dbReference type="EMBL" id="EEY69984.1"/>
    </source>
</evidence>
<evidence type="ECO:0000256" key="2">
    <source>
        <dbReference type="ARBA" id="ARBA00010400"/>
    </source>
</evidence>
<comment type="function">
    <text evidence="5">Effector that suppresses plant defense responses during pathogen infection.</text>
</comment>
<evidence type="ECO:0000256" key="4">
    <source>
        <dbReference type="ARBA" id="ARBA00022729"/>
    </source>
</evidence>
<dbReference type="KEGG" id="pif:PITG_22802"/>
<comment type="similarity">
    <text evidence="2 5">Belongs to the RxLR effector family.</text>
</comment>
<dbReference type="VEuPathDB" id="FungiDB:PITG_22802"/>
<sequence length="74" mass="8016">MRVLYTVLIVTTMLLSAANAAPMTTSSDKTSLKKIKGDDAVDVDGQRLLRSNKSANKSMDPSDEERDGFHCRGG</sequence>
<evidence type="ECO:0000256" key="5">
    <source>
        <dbReference type="RuleBase" id="RU367124"/>
    </source>
</evidence>
<dbReference type="HOGENOM" id="CLU_2693128_0_0_1"/>
<name>D0N526_PHYIT</name>
<protein>
    <recommendedName>
        <fullName evidence="5">RxLR effector protein</fullName>
    </recommendedName>
</protein>
<accession>D0N526</accession>
<keyword evidence="8" id="KW-1185">Reference proteome</keyword>
<feature type="region of interest" description="Disordered" evidence="6">
    <location>
        <begin position="43"/>
        <end position="74"/>
    </location>
</feature>
<evidence type="ECO:0000256" key="3">
    <source>
        <dbReference type="ARBA" id="ARBA00022525"/>
    </source>
</evidence>
<dbReference type="Proteomes" id="UP000006643">
    <property type="component" value="Unassembled WGS sequence"/>
</dbReference>
<dbReference type="GeneID" id="9471814"/>
<feature type="chain" id="PRO_5003012293" description="RxLR effector protein" evidence="5">
    <location>
        <begin position="21"/>
        <end position="74"/>
    </location>
</feature>
<feature type="compositionally biased region" description="Polar residues" evidence="6">
    <location>
        <begin position="49"/>
        <end position="59"/>
    </location>
</feature>
<evidence type="ECO:0000256" key="6">
    <source>
        <dbReference type="SAM" id="MobiDB-lite"/>
    </source>
</evidence>
<gene>
    <name evidence="7" type="ORF">PITG_22802</name>
</gene>
<dbReference type="InParanoid" id="D0N526"/>
<keyword evidence="3 5" id="KW-0964">Secreted</keyword>
<reference evidence="8" key="1">
    <citation type="journal article" date="2009" name="Nature">
        <title>Genome sequence and analysis of the Irish potato famine pathogen Phytophthora infestans.</title>
        <authorList>
            <consortium name="The Broad Institute Genome Sequencing Platform"/>
            <person name="Haas B.J."/>
            <person name="Kamoun S."/>
            <person name="Zody M.C."/>
            <person name="Jiang R.H."/>
            <person name="Handsaker R.E."/>
            <person name="Cano L.M."/>
            <person name="Grabherr M."/>
            <person name="Kodira C.D."/>
            <person name="Raffaele S."/>
            <person name="Torto-Alalibo T."/>
            <person name="Bozkurt T.O."/>
            <person name="Ah-Fong A.M."/>
            <person name="Alvarado L."/>
            <person name="Anderson V.L."/>
            <person name="Armstrong M.R."/>
            <person name="Avrova A."/>
            <person name="Baxter L."/>
            <person name="Beynon J."/>
            <person name="Boevink P.C."/>
            <person name="Bollmann S.R."/>
            <person name="Bos J.I."/>
            <person name="Bulone V."/>
            <person name="Cai G."/>
            <person name="Cakir C."/>
            <person name="Carrington J.C."/>
            <person name="Chawner M."/>
            <person name="Conti L."/>
            <person name="Costanzo S."/>
            <person name="Ewan R."/>
            <person name="Fahlgren N."/>
            <person name="Fischbach M.A."/>
            <person name="Fugelstad J."/>
            <person name="Gilroy E.M."/>
            <person name="Gnerre S."/>
            <person name="Green P.J."/>
            <person name="Grenville-Briggs L.J."/>
            <person name="Griffith J."/>
            <person name="Grunwald N.J."/>
            <person name="Horn K."/>
            <person name="Horner N.R."/>
            <person name="Hu C.H."/>
            <person name="Huitema E."/>
            <person name="Jeong D.H."/>
            <person name="Jones A.M."/>
            <person name="Jones J.D."/>
            <person name="Jones R.W."/>
            <person name="Karlsson E.K."/>
            <person name="Kunjeti S.G."/>
            <person name="Lamour K."/>
            <person name="Liu Z."/>
            <person name="Ma L."/>
            <person name="Maclean D."/>
            <person name="Chibucos M.C."/>
            <person name="McDonald H."/>
            <person name="McWalters J."/>
            <person name="Meijer H.J."/>
            <person name="Morgan W."/>
            <person name="Morris P.F."/>
            <person name="Munro C.A."/>
            <person name="O'Neill K."/>
            <person name="Ospina-Giraldo M."/>
            <person name="Pinzon A."/>
            <person name="Pritchard L."/>
            <person name="Ramsahoye B."/>
            <person name="Ren Q."/>
            <person name="Restrepo S."/>
            <person name="Roy S."/>
            <person name="Sadanandom A."/>
            <person name="Savidor A."/>
            <person name="Schornack S."/>
            <person name="Schwartz D.C."/>
            <person name="Schumann U.D."/>
            <person name="Schwessinger B."/>
            <person name="Seyer L."/>
            <person name="Sharpe T."/>
            <person name="Silvar C."/>
            <person name="Song J."/>
            <person name="Studholme D.J."/>
            <person name="Sykes S."/>
            <person name="Thines M."/>
            <person name="van de Vondervoort P.J."/>
            <person name="Phuntumart V."/>
            <person name="Wawra S."/>
            <person name="Weide R."/>
            <person name="Win J."/>
            <person name="Young C."/>
            <person name="Zhou S."/>
            <person name="Fry W."/>
            <person name="Meyers B.C."/>
            <person name="van West P."/>
            <person name="Ristaino J."/>
            <person name="Govers F."/>
            <person name="Birch P.R."/>
            <person name="Whisson S.C."/>
            <person name="Judelson H.S."/>
            <person name="Nusbaum C."/>
        </authorList>
    </citation>
    <scope>NUCLEOTIDE SEQUENCE [LARGE SCALE GENOMIC DNA]</scope>
    <source>
        <strain evidence="8">T30-4</strain>
    </source>
</reference>
<proteinExistence type="inferred from homology"/>
<evidence type="ECO:0000313" key="8">
    <source>
        <dbReference type="Proteomes" id="UP000006643"/>
    </source>
</evidence>
<feature type="signal peptide" evidence="5">
    <location>
        <begin position="1"/>
        <end position="20"/>
    </location>
</feature>
<keyword evidence="4 5" id="KW-0732">Signal</keyword>
<comment type="subcellular location">
    <subcellularLocation>
        <location evidence="1 5">Secreted</location>
    </subcellularLocation>
</comment>
<comment type="domain">
    <text evidence="5">The RxLR-dEER motif acts to carry the protein into the host cell cytoplasm through binding to cell surface phosphatidylinositol-3-phosphate.</text>
</comment>
<dbReference type="Pfam" id="PF16810">
    <property type="entry name" value="RXLR"/>
    <property type="match status" value="1"/>
</dbReference>
<dbReference type="EMBL" id="DS028125">
    <property type="protein sequence ID" value="EEY69984.1"/>
    <property type="molecule type" value="Genomic_DNA"/>
</dbReference>
<dbReference type="AlphaFoldDB" id="D0N526"/>
<evidence type="ECO:0000256" key="1">
    <source>
        <dbReference type="ARBA" id="ARBA00004613"/>
    </source>
</evidence>
<dbReference type="RefSeq" id="XP_002998631.1">
    <property type="nucleotide sequence ID" value="XM_002998585.1"/>
</dbReference>
<dbReference type="InterPro" id="IPR031825">
    <property type="entry name" value="RXLR"/>
</dbReference>